<dbReference type="InterPro" id="IPR006015">
    <property type="entry name" value="Universal_stress_UspA"/>
</dbReference>
<feature type="domain" description="UspA" evidence="2">
    <location>
        <begin position="149"/>
        <end position="280"/>
    </location>
</feature>
<sequence>MADVYPVVAGTDGSVRAGAAVTEAAAEAVRQDLPLRLIYGFAPLYGYAGLDPTPPPDILQSCQDVLDSEQTRIEKDFPGLQITTEVIVADPSVALVKESAEATVVFVGARGLGAVRRLLLGSVSSKVAAHAKCPVVVVRGNAGNEKGPVIVGMSPEGGSQEAVRYAFEEARRRGCPVHVIQSQQHAAANYETLPETAMRSMIATRMDMAEKRGTEAFNKLREDFPDVEASLDVSMLHAVDALLEASNDACLTVVGAHGAGAMTAQLLGSVTHGVLTGAPIVAVIPKEV</sequence>
<proteinExistence type="inferred from homology"/>
<reference evidence="4" key="1">
    <citation type="submission" date="2018-05" db="EMBL/GenBank/DDBJ databases">
        <authorList>
            <person name="Li Y."/>
        </authorList>
    </citation>
    <scope>NUCLEOTIDE SEQUENCE [LARGE SCALE GENOMIC DNA]</scope>
    <source>
        <strain evidence="4">sk1b4</strain>
    </source>
</reference>
<dbReference type="PRINTS" id="PR01438">
    <property type="entry name" value="UNVRSLSTRESS"/>
</dbReference>
<protein>
    <recommendedName>
        <fullName evidence="2">UspA domain-containing protein</fullName>
    </recommendedName>
</protein>
<dbReference type="SUPFAM" id="SSF52402">
    <property type="entry name" value="Adenine nucleotide alpha hydrolases-like"/>
    <property type="match status" value="2"/>
</dbReference>
<accession>A0A2V1KBX0</accession>
<dbReference type="OrthoDB" id="3404132at2"/>
<dbReference type="InterPro" id="IPR006016">
    <property type="entry name" value="UspA"/>
</dbReference>
<dbReference type="PANTHER" id="PTHR46268:SF6">
    <property type="entry name" value="UNIVERSAL STRESS PROTEIN UP12"/>
    <property type="match status" value="1"/>
</dbReference>
<evidence type="ECO:0000259" key="2">
    <source>
        <dbReference type="Pfam" id="PF00582"/>
    </source>
</evidence>
<dbReference type="Proteomes" id="UP000245283">
    <property type="component" value="Unassembled WGS sequence"/>
</dbReference>
<dbReference type="Pfam" id="PF00582">
    <property type="entry name" value="Usp"/>
    <property type="match status" value="2"/>
</dbReference>
<feature type="domain" description="UspA" evidence="2">
    <location>
        <begin position="7"/>
        <end position="139"/>
    </location>
</feature>
<evidence type="ECO:0000313" key="3">
    <source>
        <dbReference type="EMBL" id="PWF26440.1"/>
    </source>
</evidence>
<keyword evidence="4" id="KW-1185">Reference proteome</keyword>
<organism evidence="3 4">
    <name type="scientific">Ancrocorticia populi</name>
    <dbReference type="NCBI Taxonomy" id="2175228"/>
    <lineage>
        <taxon>Bacteria</taxon>
        <taxon>Bacillati</taxon>
        <taxon>Actinomycetota</taxon>
        <taxon>Actinomycetes</taxon>
        <taxon>Actinomycetales</taxon>
        <taxon>Actinomycetaceae</taxon>
        <taxon>Ancrocorticia</taxon>
    </lineage>
</organism>
<evidence type="ECO:0000313" key="4">
    <source>
        <dbReference type="Proteomes" id="UP000245283"/>
    </source>
</evidence>
<dbReference type="PANTHER" id="PTHR46268">
    <property type="entry name" value="STRESS RESPONSE PROTEIN NHAX"/>
    <property type="match status" value="1"/>
</dbReference>
<dbReference type="InterPro" id="IPR014729">
    <property type="entry name" value="Rossmann-like_a/b/a_fold"/>
</dbReference>
<dbReference type="AlphaFoldDB" id="A0A2V1KBX0"/>
<comment type="similarity">
    <text evidence="1">Belongs to the universal stress protein A family.</text>
</comment>
<dbReference type="EMBL" id="QETB01000003">
    <property type="protein sequence ID" value="PWF26440.1"/>
    <property type="molecule type" value="Genomic_DNA"/>
</dbReference>
<name>A0A2V1KBX0_9ACTO</name>
<dbReference type="Gene3D" id="3.40.50.620">
    <property type="entry name" value="HUPs"/>
    <property type="match status" value="2"/>
</dbReference>
<dbReference type="RefSeq" id="WP_109093513.1">
    <property type="nucleotide sequence ID" value="NZ_CAMELQ010000037.1"/>
</dbReference>
<gene>
    <name evidence="3" type="ORF">DD236_06145</name>
</gene>
<comment type="caution">
    <text evidence="3">The sequence shown here is derived from an EMBL/GenBank/DDBJ whole genome shotgun (WGS) entry which is preliminary data.</text>
</comment>
<evidence type="ECO:0000256" key="1">
    <source>
        <dbReference type="ARBA" id="ARBA00008791"/>
    </source>
</evidence>